<dbReference type="EMBL" id="PYSW02000038">
    <property type="protein sequence ID" value="KAG2377491.1"/>
    <property type="molecule type" value="Genomic_DNA"/>
</dbReference>
<evidence type="ECO:0000313" key="2">
    <source>
        <dbReference type="EMBL" id="KAG2377491.1"/>
    </source>
</evidence>
<evidence type="ECO:0000256" key="1">
    <source>
        <dbReference type="SAM" id="MobiDB-lite"/>
    </source>
</evidence>
<dbReference type="PANTHER" id="PTHR28348:SF1">
    <property type="entry name" value="UPF0193 PROTEIN EVG1"/>
    <property type="match status" value="1"/>
</dbReference>
<dbReference type="InterPro" id="IPR007914">
    <property type="entry name" value="UPF0193"/>
</dbReference>
<evidence type="ECO:0000313" key="3">
    <source>
        <dbReference type="Proteomes" id="UP000816034"/>
    </source>
</evidence>
<name>A0AA88GHX8_NAELO</name>
<protein>
    <submittedName>
        <fullName evidence="2">Uncharacterized protein</fullName>
    </submittedName>
</protein>
<dbReference type="AlphaFoldDB" id="A0AA88GHX8"/>
<gene>
    <name evidence="2" type="ORF">C9374_009402</name>
</gene>
<dbReference type="Proteomes" id="UP000816034">
    <property type="component" value="Unassembled WGS sequence"/>
</dbReference>
<organism evidence="2 3">
    <name type="scientific">Naegleria lovaniensis</name>
    <name type="common">Amoeba</name>
    <dbReference type="NCBI Taxonomy" id="51637"/>
    <lineage>
        <taxon>Eukaryota</taxon>
        <taxon>Discoba</taxon>
        <taxon>Heterolobosea</taxon>
        <taxon>Tetramitia</taxon>
        <taxon>Eutetramitia</taxon>
        <taxon>Vahlkampfiidae</taxon>
        <taxon>Naegleria</taxon>
    </lineage>
</organism>
<dbReference type="PANTHER" id="PTHR28348">
    <property type="entry name" value="UPF0193 PROTEIN EVG1"/>
    <property type="match status" value="1"/>
</dbReference>
<comment type="caution">
    <text evidence="2">The sequence shown here is derived from an EMBL/GenBank/DDBJ whole genome shotgun (WGS) entry which is preliminary data.</text>
</comment>
<accession>A0AA88GHX8</accession>
<feature type="region of interest" description="Disordered" evidence="1">
    <location>
        <begin position="1"/>
        <end position="30"/>
    </location>
</feature>
<dbReference type="GeneID" id="68101856"/>
<sequence>MQQRTIPNTKPQQHQHATMRKTSATSRELEKKYNTESLIESMLSESKLTHFQKKEVLSSLKNKSSLPSSGIALSKKHEMDDSLRAYRLKNQPASVDLFPDSNKGKFTTKKKLFDQSLFQREVFRPSATVDREREKNLLATYNEFGGKQSTPSVIIKGRIDKQVVTPPKQTQPQKSRMEEIEEEINDRLLFIEEMEQNGAMNREQKQIILAQIDEYVREMNAICSK</sequence>
<feature type="compositionally biased region" description="Polar residues" evidence="1">
    <location>
        <begin position="1"/>
        <end position="26"/>
    </location>
</feature>
<dbReference type="RefSeq" id="XP_044544753.1">
    <property type="nucleotide sequence ID" value="XM_044699586.1"/>
</dbReference>
<keyword evidence="3" id="KW-1185">Reference proteome</keyword>
<proteinExistence type="predicted"/>
<reference evidence="2 3" key="1">
    <citation type="journal article" date="2018" name="BMC Genomics">
        <title>The genome of Naegleria lovaniensis, the basis for a comparative approach to unravel pathogenicity factors of the human pathogenic amoeba N. fowleri.</title>
        <authorList>
            <person name="Liechti N."/>
            <person name="Schurch N."/>
            <person name="Bruggmann R."/>
            <person name="Wittwer M."/>
        </authorList>
    </citation>
    <scope>NUCLEOTIDE SEQUENCE [LARGE SCALE GENOMIC DNA]</scope>
    <source>
        <strain evidence="2 3">ATCC 30569</strain>
    </source>
</reference>
<dbReference type="Pfam" id="PF05250">
    <property type="entry name" value="UPF0193"/>
    <property type="match status" value="1"/>
</dbReference>